<dbReference type="PROSITE" id="PS00622">
    <property type="entry name" value="HTH_LUXR_1"/>
    <property type="match status" value="1"/>
</dbReference>
<dbReference type="PANTHER" id="PTHR43214">
    <property type="entry name" value="TWO-COMPONENT RESPONSE REGULATOR"/>
    <property type="match status" value="1"/>
</dbReference>
<protein>
    <submittedName>
        <fullName evidence="5">Two-component system response regulator NarL</fullName>
    </submittedName>
</protein>
<dbReference type="Pfam" id="PF00072">
    <property type="entry name" value="Response_reg"/>
    <property type="match status" value="1"/>
</dbReference>
<keyword evidence="2" id="KW-0597">Phosphoprotein</keyword>
<evidence type="ECO:0000259" key="3">
    <source>
        <dbReference type="PROSITE" id="PS50043"/>
    </source>
</evidence>
<gene>
    <name evidence="5" type="primary">narL</name>
    <name evidence="5" type="ORF">HHL15_23980</name>
</gene>
<sequence length="225" mass="24511">MNIPSTSSVIIIDDHPLFRKGVSQLLALNDELHLIGEASSGEEGLELARALEPDLILLDLNMKGMNGIETLRALRDADLAARILILTVSDAADDLVAAIRAGADGYLLKDMEPEELLDRIVEAQRGRIVISESLNGLLARSLRDEAQATERSLAPLTEREKDILGCLASGLSNKLIARDLNIAEGTVKVHIKNLLKKLKFRSRLEAAVWAIEQQNQRAPAGRSPS</sequence>
<dbReference type="InterPro" id="IPR016032">
    <property type="entry name" value="Sig_transdc_resp-reg_C-effctor"/>
</dbReference>
<dbReference type="CDD" id="cd06170">
    <property type="entry name" value="LuxR_C_like"/>
    <property type="match status" value="1"/>
</dbReference>
<dbReference type="PANTHER" id="PTHR43214:SF38">
    <property type="entry name" value="NITRATE_NITRITE RESPONSE REGULATOR PROTEIN NARL"/>
    <property type="match status" value="1"/>
</dbReference>
<name>A0A848GDP6_9RHOO</name>
<dbReference type="InterPro" id="IPR039420">
    <property type="entry name" value="WalR-like"/>
</dbReference>
<evidence type="ECO:0000313" key="6">
    <source>
        <dbReference type="Proteomes" id="UP000580043"/>
    </source>
</evidence>
<accession>A0A848GDP6</accession>
<evidence type="ECO:0000313" key="5">
    <source>
        <dbReference type="EMBL" id="NML28816.1"/>
    </source>
</evidence>
<dbReference type="GO" id="GO:0003677">
    <property type="term" value="F:DNA binding"/>
    <property type="evidence" value="ECO:0007669"/>
    <property type="project" value="UniProtKB-KW"/>
</dbReference>
<dbReference type="RefSeq" id="WP_169148334.1">
    <property type="nucleotide sequence ID" value="NZ_JABBGA010000036.1"/>
</dbReference>
<dbReference type="SMART" id="SM00448">
    <property type="entry name" value="REC"/>
    <property type="match status" value="1"/>
</dbReference>
<dbReference type="InterPro" id="IPR001789">
    <property type="entry name" value="Sig_transdc_resp-reg_receiver"/>
</dbReference>
<dbReference type="PRINTS" id="PR00038">
    <property type="entry name" value="HTHLUXR"/>
</dbReference>
<feature type="domain" description="Response regulatory" evidence="4">
    <location>
        <begin position="8"/>
        <end position="124"/>
    </location>
</feature>
<evidence type="ECO:0000256" key="2">
    <source>
        <dbReference type="PROSITE-ProRule" id="PRU00169"/>
    </source>
</evidence>
<dbReference type="SUPFAM" id="SSF52172">
    <property type="entry name" value="CheY-like"/>
    <property type="match status" value="1"/>
</dbReference>
<dbReference type="GO" id="GO:0006355">
    <property type="term" value="P:regulation of DNA-templated transcription"/>
    <property type="evidence" value="ECO:0007669"/>
    <property type="project" value="InterPro"/>
</dbReference>
<dbReference type="EMBL" id="JABBGA010000036">
    <property type="protein sequence ID" value="NML28816.1"/>
    <property type="molecule type" value="Genomic_DNA"/>
</dbReference>
<dbReference type="SUPFAM" id="SSF46894">
    <property type="entry name" value="C-terminal effector domain of the bipartite response regulators"/>
    <property type="match status" value="1"/>
</dbReference>
<reference evidence="5 6" key="1">
    <citation type="submission" date="2020-04" db="EMBL/GenBank/DDBJ databases">
        <title>Zoogloea sp. G-4-1-14 isolated from soil.</title>
        <authorList>
            <person name="Dahal R.H."/>
        </authorList>
    </citation>
    <scope>NUCLEOTIDE SEQUENCE [LARGE SCALE GENOMIC DNA]</scope>
    <source>
        <strain evidence="5 6">G-4-1-14</strain>
    </source>
</reference>
<feature type="domain" description="HTH luxR-type" evidence="3">
    <location>
        <begin position="149"/>
        <end position="214"/>
    </location>
</feature>
<proteinExistence type="predicted"/>
<dbReference type="PROSITE" id="PS50043">
    <property type="entry name" value="HTH_LUXR_2"/>
    <property type="match status" value="1"/>
</dbReference>
<keyword evidence="6" id="KW-1185">Reference proteome</keyword>
<dbReference type="Proteomes" id="UP000580043">
    <property type="component" value="Unassembled WGS sequence"/>
</dbReference>
<evidence type="ECO:0000256" key="1">
    <source>
        <dbReference type="ARBA" id="ARBA00023125"/>
    </source>
</evidence>
<dbReference type="InterPro" id="IPR011006">
    <property type="entry name" value="CheY-like_superfamily"/>
</dbReference>
<evidence type="ECO:0000259" key="4">
    <source>
        <dbReference type="PROSITE" id="PS50110"/>
    </source>
</evidence>
<dbReference type="NCBIfam" id="NF007935">
    <property type="entry name" value="PRK10651.1"/>
    <property type="match status" value="1"/>
</dbReference>
<dbReference type="Pfam" id="PF00196">
    <property type="entry name" value="GerE"/>
    <property type="match status" value="1"/>
</dbReference>
<dbReference type="SMART" id="SM00421">
    <property type="entry name" value="HTH_LUXR"/>
    <property type="match status" value="1"/>
</dbReference>
<feature type="modified residue" description="4-aspartylphosphate" evidence="2">
    <location>
        <position position="59"/>
    </location>
</feature>
<dbReference type="GO" id="GO:0000160">
    <property type="term" value="P:phosphorelay signal transduction system"/>
    <property type="evidence" value="ECO:0007669"/>
    <property type="project" value="InterPro"/>
</dbReference>
<dbReference type="InterPro" id="IPR000792">
    <property type="entry name" value="Tscrpt_reg_LuxR_C"/>
</dbReference>
<dbReference type="PROSITE" id="PS50110">
    <property type="entry name" value="RESPONSE_REGULATORY"/>
    <property type="match status" value="1"/>
</dbReference>
<dbReference type="AlphaFoldDB" id="A0A848GDP6"/>
<dbReference type="Gene3D" id="3.40.50.2300">
    <property type="match status" value="1"/>
</dbReference>
<organism evidence="5 6">
    <name type="scientific">Zoogloea dura</name>
    <dbReference type="NCBI Taxonomy" id="2728840"/>
    <lineage>
        <taxon>Bacteria</taxon>
        <taxon>Pseudomonadati</taxon>
        <taxon>Pseudomonadota</taxon>
        <taxon>Betaproteobacteria</taxon>
        <taxon>Rhodocyclales</taxon>
        <taxon>Zoogloeaceae</taxon>
        <taxon>Zoogloea</taxon>
    </lineage>
</organism>
<comment type="caution">
    <text evidence="5">The sequence shown here is derived from an EMBL/GenBank/DDBJ whole genome shotgun (WGS) entry which is preliminary data.</text>
</comment>
<keyword evidence="1" id="KW-0238">DNA-binding</keyword>